<organism evidence="1 2">
    <name type="scientific">Phascolarctobacterium succinatutens YIT 12067</name>
    <dbReference type="NCBI Taxonomy" id="626939"/>
    <lineage>
        <taxon>Bacteria</taxon>
        <taxon>Bacillati</taxon>
        <taxon>Bacillota</taxon>
        <taxon>Negativicutes</taxon>
        <taxon>Acidaminococcales</taxon>
        <taxon>Acidaminococcaceae</taxon>
        <taxon>Phascolarctobacterium</taxon>
    </lineage>
</organism>
<comment type="caution">
    <text evidence="1">The sequence shown here is derived from an EMBL/GenBank/DDBJ whole genome shotgun (WGS) entry which is preliminary data.</text>
</comment>
<protein>
    <submittedName>
        <fullName evidence="1">Uncharacterized protein</fullName>
    </submittedName>
</protein>
<name>E8LCI9_9FIRM</name>
<reference evidence="1 2" key="1">
    <citation type="submission" date="2011-01" db="EMBL/GenBank/DDBJ databases">
        <authorList>
            <person name="Weinstock G."/>
            <person name="Sodergren E."/>
            <person name="Clifton S."/>
            <person name="Fulton L."/>
            <person name="Fulton B."/>
            <person name="Courtney L."/>
            <person name="Fronick C."/>
            <person name="Harrison M."/>
            <person name="Strong C."/>
            <person name="Farmer C."/>
            <person name="Delahaunty K."/>
            <person name="Markovic C."/>
            <person name="Hall O."/>
            <person name="Minx P."/>
            <person name="Tomlinson C."/>
            <person name="Mitreva M."/>
            <person name="Hou S."/>
            <person name="Chen J."/>
            <person name="Wollam A."/>
            <person name="Pepin K.H."/>
            <person name="Johnson M."/>
            <person name="Bhonagiri V."/>
            <person name="Zhang X."/>
            <person name="Suruliraj S."/>
            <person name="Warren W."/>
            <person name="Chinwalla A."/>
            <person name="Mardis E.R."/>
            <person name="Wilson R.K."/>
        </authorList>
    </citation>
    <scope>NUCLEOTIDE SEQUENCE [LARGE SCALE GENOMIC DNA]</scope>
    <source>
        <strain evidence="1 2">YIT 12067</strain>
    </source>
</reference>
<dbReference type="eggNOG" id="ENOG5032YQZ">
    <property type="taxonomic scope" value="Bacteria"/>
</dbReference>
<dbReference type="HOGENOM" id="CLU_201633_0_0_9"/>
<evidence type="ECO:0000313" key="2">
    <source>
        <dbReference type="Proteomes" id="UP000004923"/>
    </source>
</evidence>
<dbReference type="Proteomes" id="UP000004923">
    <property type="component" value="Unassembled WGS sequence"/>
</dbReference>
<keyword evidence="2" id="KW-1185">Reference proteome</keyword>
<dbReference type="GeneID" id="78523513"/>
<dbReference type="RefSeq" id="WP_009144945.1">
    <property type="nucleotide sequence ID" value="NZ_GL830863.1"/>
</dbReference>
<proteinExistence type="predicted"/>
<sequence>MNDSYEDIINLPHHVSKRHRQMPLAERAAQFAPFAALEGHAVAVRSTAQRVRLQMDEQEKQQAGWDC</sequence>
<accession>E8LCI9</accession>
<evidence type="ECO:0000313" key="1">
    <source>
        <dbReference type="EMBL" id="EFY05424.1"/>
    </source>
</evidence>
<dbReference type="EMBL" id="AEVN01000021">
    <property type="protein sequence ID" value="EFY05424.1"/>
    <property type="molecule type" value="Genomic_DNA"/>
</dbReference>
<dbReference type="AlphaFoldDB" id="E8LCI9"/>
<gene>
    <name evidence="1" type="ORF">HMPREF9443_00558</name>
</gene>